<comment type="similarity">
    <text evidence="11">Belongs to the eIF-5A family. Hex1 subfamily.</text>
</comment>
<feature type="region of interest" description="Disordered" evidence="13">
    <location>
        <begin position="543"/>
        <end position="562"/>
    </location>
</feature>
<evidence type="ECO:0000259" key="14">
    <source>
        <dbReference type="PROSITE" id="PS50011"/>
    </source>
</evidence>
<dbReference type="InterPro" id="IPR008271">
    <property type="entry name" value="Ser/Thr_kinase_AS"/>
</dbReference>
<keyword evidence="16" id="KW-1185">Reference proteome</keyword>
<evidence type="ECO:0000256" key="5">
    <source>
        <dbReference type="ARBA" id="ARBA00022679"/>
    </source>
</evidence>
<dbReference type="PROSITE" id="PS50011">
    <property type="entry name" value="PROTEIN_KINASE_DOM"/>
    <property type="match status" value="2"/>
</dbReference>
<dbReference type="SMART" id="SM00220">
    <property type="entry name" value="S_TKc"/>
    <property type="match status" value="1"/>
</dbReference>
<keyword evidence="6 12" id="KW-0547">Nucleotide-binding</keyword>
<feature type="region of interest" description="Disordered" evidence="13">
    <location>
        <begin position="714"/>
        <end position="757"/>
    </location>
</feature>
<feature type="region of interest" description="Disordered" evidence="13">
    <location>
        <begin position="856"/>
        <end position="884"/>
    </location>
</feature>
<dbReference type="InterPro" id="IPR020189">
    <property type="entry name" value="IF5A_C"/>
</dbReference>
<dbReference type="GO" id="GO:0005524">
    <property type="term" value="F:ATP binding"/>
    <property type="evidence" value="ECO:0007669"/>
    <property type="project" value="UniProtKB-UniRule"/>
</dbReference>
<evidence type="ECO:0000256" key="7">
    <source>
        <dbReference type="ARBA" id="ARBA00022777"/>
    </source>
</evidence>
<evidence type="ECO:0000256" key="2">
    <source>
        <dbReference type="ARBA" id="ARBA00010886"/>
    </source>
</evidence>
<dbReference type="GO" id="GO:0003746">
    <property type="term" value="F:translation elongation factor activity"/>
    <property type="evidence" value="ECO:0007669"/>
    <property type="project" value="InterPro"/>
</dbReference>
<reference evidence="16" key="1">
    <citation type="submission" date="2017-03" db="EMBL/GenBank/DDBJ databases">
        <title>Genomes of endolithic fungi from Antarctica.</title>
        <authorList>
            <person name="Coleine C."/>
            <person name="Masonjones S."/>
            <person name="Stajich J.E."/>
        </authorList>
    </citation>
    <scope>NUCLEOTIDE SEQUENCE [LARGE SCALE GENOMIC DNA]</scope>
    <source>
        <strain evidence="16">CCFEE 5527</strain>
    </source>
</reference>
<comment type="subcellular location">
    <subcellularLocation>
        <location evidence="1">Cell septum</location>
    </subcellularLocation>
</comment>
<dbReference type="Pfam" id="PF01287">
    <property type="entry name" value="eIF-5a"/>
    <property type="match status" value="1"/>
</dbReference>
<dbReference type="PROSITE" id="PS00107">
    <property type="entry name" value="PROTEIN_KINASE_ATP"/>
    <property type="match status" value="2"/>
</dbReference>
<dbReference type="GO" id="GO:0045901">
    <property type="term" value="P:positive regulation of translational elongation"/>
    <property type="evidence" value="ECO:0007669"/>
    <property type="project" value="InterPro"/>
</dbReference>
<evidence type="ECO:0000256" key="8">
    <source>
        <dbReference type="ARBA" id="ARBA00022840"/>
    </source>
</evidence>
<comment type="similarity">
    <text evidence="2">Belongs to the protein kinase superfamily. NEK Ser/Thr protein kinase family. NIMA subfamily.</text>
</comment>
<dbReference type="EMBL" id="NAJO01000015">
    <property type="protein sequence ID" value="OQO06911.1"/>
    <property type="molecule type" value="Genomic_DNA"/>
</dbReference>
<evidence type="ECO:0000256" key="3">
    <source>
        <dbReference type="ARBA" id="ARBA00012513"/>
    </source>
</evidence>
<keyword evidence="8 12" id="KW-0067">ATP-binding</keyword>
<dbReference type="Gene3D" id="2.30.30.30">
    <property type="match status" value="1"/>
</dbReference>
<dbReference type="AlphaFoldDB" id="A0A1V8T6M3"/>
<organism evidence="15 16">
    <name type="scientific">Cryoendolithus antarcticus</name>
    <dbReference type="NCBI Taxonomy" id="1507870"/>
    <lineage>
        <taxon>Eukaryota</taxon>
        <taxon>Fungi</taxon>
        <taxon>Dikarya</taxon>
        <taxon>Ascomycota</taxon>
        <taxon>Pezizomycotina</taxon>
        <taxon>Dothideomycetes</taxon>
        <taxon>Dothideomycetidae</taxon>
        <taxon>Cladosporiales</taxon>
        <taxon>Cladosporiaceae</taxon>
        <taxon>Cryoendolithus</taxon>
    </lineage>
</organism>
<dbReference type="FunFam" id="2.30.30.30:FF:000033">
    <property type="entry name" value="Woronin body major protein HEX1"/>
    <property type="match status" value="1"/>
</dbReference>
<evidence type="ECO:0000313" key="16">
    <source>
        <dbReference type="Proteomes" id="UP000192596"/>
    </source>
</evidence>
<evidence type="ECO:0000256" key="12">
    <source>
        <dbReference type="PROSITE-ProRule" id="PRU10141"/>
    </source>
</evidence>
<dbReference type="PROSITE" id="PS00108">
    <property type="entry name" value="PROTEIN_KINASE_ST"/>
    <property type="match status" value="1"/>
</dbReference>
<feature type="compositionally biased region" description="Basic and acidic residues" evidence="13">
    <location>
        <begin position="958"/>
        <end position="993"/>
    </location>
</feature>
<feature type="region of interest" description="Disordered" evidence="13">
    <location>
        <begin position="946"/>
        <end position="1003"/>
    </location>
</feature>
<dbReference type="CDD" id="cd04469">
    <property type="entry name" value="S1_Hex1"/>
    <property type="match status" value="1"/>
</dbReference>
<feature type="compositionally biased region" description="Polar residues" evidence="13">
    <location>
        <begin position="714"/>
        <end position="724"/>
    </location>
</feature>
<evidence type="ECO:0000313" key="15">
    <source>
        <dbReference type="EMBL" id="OQO06911.1"/>
    </source>
</evidence>
<feature type="compositionally biased region" description="Polar residues" evidence="13">
    <location>
        <begin position="994"/>
        <end position="1003"/>
    </location>
</feature>
<dbReference type="InterPro" id="IPR050660">
    <property type="entry name" value="NEK_Ser/Thr_kinase"/>
</dbReference>
<keyword evidence="7" id="KW-0418">Kinase</keyword>
<comment type="catalytic activity">
    <reaction evidence="10">
        <text>L-seryl-[protein] + ATP = O-phospho-L-seryl-[protein] + ADP + H(+)</text>
        <dbReference type="Rhea" id="RHEA:17989"/>
        <dbReference type="Rhea" id="RHEA-COMP:9863"/>
        <dbReference type="Rhea" id="RHEA-COMP:11604"/>
        <dbReference type="ChEBI" id="CHEBI:15378"/>
        <dbReference type="ChEBI" id="CHEBI:29999"/>
        <dbReference type="ChEBI" id="CHEBI:30616"/>
        <dbReference type="ChEBI" id="CHEBI:83421"/>
        <dbReference type="ChEBI" id="CHEBI:456216"/>
        <dbReference type="EC" id="2.7.11.1"/>
    </reaction>
</comment>
<accession>A0A1V8T6M3</accession>
<gene>
    <name evidence="15" type="ORF">B0A48_07477</name>
</gene>
<protein>
    <recommendedName>
        <fullName evidence="3">non-specific serine/threonine protein kinase</fullName>
        <ecNumber evidence="3">2.7.11.1</ecNumber>
    </recommendedName>
</protein>
<name>A0A1V8T6M3_9PEZI</name>
<feature type="binding site" evidence="12">
    <location>
        <position position="57"/>
    </location>
    <ligand>
        <name>ATP</name>
        <dbReference type="ChEBI" id="CHEBI:30616"/>
    </ligand>
</feature>
<dbReference type="InterPro" id="IPR037318">
    <property type="entry name" value="Hex1_S1"/>
</dbReference>
<feature type="domain" description="Protein kinase" evidence="14">
    <location>
        <begin position="336"/>
        <end position="655"/>
    </location>
</feature>
<dbReference type="Pfam" id="PF00069">
    <property type="entry name" value="Pkinase"/>
    <property type="match status" value="2"/>
</dbReference>
<dbReference type="PANTHER" id="PTHR43671">
    <property type="entry name" value="SERINE/THREONINE-PROTEIN KINASE NEK"/>
    <property type="match status" value="1"/>
</dbReference>
<dbReference type="Gene3D" id="2.40.50.140">
    <property type="entry name" value="Nucleic acid-binding proteins"/>
    <property type="match status" value="1"/>
</dbReference>
<dbReference type="InParanoid" id="A0A1V8T6M3"/>
<dbReference type="SUPFAM" id="SSF50249">
    <property type="entry name" value="Nucleic acid-binding proteins"/>
    <property type="match status" value="1"/>
</dbReference>
<comment type="caution">
    <text evidence="15">The sequence shown here is derived from an EMBL/GenBank/DDBJ whole genome shotgun (WGS) entry which is preliminary data.</text>
</comment>
<dbReference type="GO" id="GO:0043022">
    <property type="term" value="F:ribosome binding"/>
    <property type="evidence" value="ECO:0007669"/>
    <property type="project" value="InterPro"/>
</dbReference>
<evidence type="ECO:0000256" key="1">
    <source>
        <dbReference type="ARBA" id="ARBA00004431"/>
    </source>
</evidence>
<dbReference type="GO" id="GO:0003723">
    <property type="term" value="F:RNA binding"/>
    <property type="evidence" value="ECO:0007669"/>
    <property type="project" value="InterPro"/>
</dbReference>
<comment type="catalytic activity">
    <reaction evidence="9">
        <text>L-threonyl-[protein] + ATP = O-phospho-L-threonyl-[protein] + ADP + H(+)</text>
        <dbReference type="Rhea" id="RHEA:46608"/>
        <dbReference type="Rhea" id="RHEA-COMP:11060"/>
        <dbReference type="Rhea" id="RHEA-COMP:11605"/>
        <dbReference type="ChEBI" id="CHEBI:15378"/>
        <dbReference type="ChEBI" id="CHEBI:30013"/>
        <dbReference type="ChEBI" id="CHEBI:30616"/>
        <dbReference type="ChEBI" id="CHEBI:61977"/>
        <dbReference type="ChEBI" id="CHEBI:456216"/>
        <dbReference type="EC" id="2.7.11.1"/>
    </reaction>
</comment>
<evidence type="ECO:0000256" key="10">
    <source>
        <dbReference type="ARBA" id="ARBA00048679"/>
    </source>
</evidence>
<dbReference type="InterPro" id="IPR008991">
    <property type="entry name" value="Translation_prot_SH3-like_sf"/>
</dbReference>
<dbReference type="GO" id="GO:0030428">
    <property type="term" value="C:cell septum"/>
    <property type="evidence" value="ECO:0007669"/>
    <property type="project" value="UniProtKB-SubCell"/>
</dbReference>
<evidence type="ECO:0000256" key="11">
    <source>
        <dbReference type="ARBA" id="ARBA00061629"/>
    </source>
</evidence>
<keyword evidence="4" id="KW-0723">Serine/threonine-protein kinase</keyword>
<dbReference type="SUPFAM" id="SSF56112">
    <property type="entry name" value="Protein kinase-like (PK-like)"/>
    <property type="match status" value="2"/>
</dbReference>
<dbReference type="InterPro" id="IPR011009">
    <property type="entry name" value="Kinase-like_dom_sf"/>
</dbReference>
<feature type="domain" description="Protein kinase" evidence="14">
    <location>
        <begin position="24"/>
        <end position="334"/>
    </location>
</feature>
<dbReference type="InterPro" id="IPR014722">
    <property type="entry name" value="Rib_uL2_dom2"/>
</dbReference>
<proteinExistence type="inferred from homology"/>
<dbReference type="GO" id="GO:0045905">
    <property type="term" value="P:positive regulation of translational termination"/>
    <property type="evidence" value="ECO:0007669"/>
    <property type="project" value="InterPro"/>
</dbReference>
<dbReference type="PANTHER" id="PTHR43671:SF98">
    <property type="entry name" value="SERINE_THREONINE-PROTEIN KINASE NEK11"/>
    <property type="match status" value="1"/>
</dbReference>
<dbReference type="GO" id="GO:0140266">
    <property type="term" value="C:Woronin body"/>
    <property type="evidence" value="ECO:0007669"/>
    <property type="project" value="UniProtKB-ARBA"/>
</dbReference>
<sequence length="1151" mass="130769">MAAPLTDVQKHALLQQEIAAGGYWSACRPLGQGSYGVVGVAVRHDANQTIIERCAVKDCYYQDDNHWASHLTWTGAPAPPGTSMMREIGAMEAVQPALSRNIVAIRGSNLRRDLLRYRLLMEYCPRTDLWGSWWHYKRAAGQSVPEPALWSFLWGLMEACVVHEQGHPTVPQPGWERIVHRNMKLDNIMLGNYPLDVPDNAAPFRLYPIPKLGDFGFAVQIDPANPPLTPGVSGAYGYQSPEAKTRQTQWRLSSKTNVFGIGIIVLSLMALSEDCAPKTLKRWKKANMIHFPRAALRYSTELRDVVKQCVAKLQANRPKAHKYAVLYQGVHAAETWHEHAPLGAGAYGVVAAFARVDDNNTVVDRCAVKDSYALSAWAWNEMRSWTGTPVQPGAGPIIAEVGAMDAVRPARSKYIVTIRSATENLARRRYRIYMEYCGRGDLSGPFEHYARRGQPVPEPAVWAILWMLTEAFLVLDQGHPNTPVPGWRPIVHRDIKLGNIMLGGYPLDNGDRTSAFQLYPVLKVGDFGMAIQEDANAPVGAAYRTGTPGQQSPEQQPGCHYPQTSKTNVFGLGVTVMGLMCLETHRSPAAWRNWRTRKSLPTTPTWNHYSVELRKLVTKCVSKKPWLRPTLQTLKGRVEGHCCGPDDRTQGMAYVFESQIAKYRGGDLDLAGVPVEAYEIGTQLAGSDSDQRKLATLDFDARVPVPFSVFPSSYKNQEETQTTEVKSDERVTVQGAGRESTEQTSRFFQSTPAKREDRYREDINITEEDRYRPGSTRVRREEDVHIYENDRRGDRVEKRVDIERERYREPYQRYTSAQIDVQDRSYDREYNTRHTPATDFGDDSRIDVAERQFRERTTPFAEEYSRETSQWQDKSTRPRDFPAQGYPEREQVTFDEKVRVHETTTVDEGSSDRKHKRDMGYYDEDGHYHSFRHGLHRAADRVLHPIHGGHHHHHHSHHDQDRTDRVERVEEDITIRETDTREQSPRYESERQTTRYSSDRTMTPNTITIPCHHIRIGDLLILQGRPCQVIRITTSAQTGQHRYLGVDLFSKQLHEESSFISNPSPSVVVQNMLGPVFKQYRVLDIRDDGRVVAMTETGDVKQGLPVLDQSELLRRLTNSFNDGRGSVRVLVINDDGRELAVDYKVVHGSRL</sequence>
<dbReference type="SUPFAM" id="SSF50104">
    <property type="entry name" value="Translation proteins SH3-like domain"/>
    <property type="match status" value="1"/>
</dbReference>
<dbReference type="InterPro" id="IPR000719">
    <property type="entry name" value="Prot_kinase_dom"/>
</dbReference>
<feature type="binding site" evidence="12">
    <location>
        <position position="369"/>
    </location>
    <ligand>
        <name>ATP</name>
        <dbReference type="ChEBI" id="CHEBI:30616"/>
    </ligand>
</feature>
<dbReference type="Proteomes" id="UP000192596">
    <property type="component" value="Unassembled WGS sequence"/>
</dbReference>
<dbReference type="Gene3D" id="1.10.510.10">
    <property type="entry name" value="Transferase(Phosphotransferase) domain 1"/>
    <property type="match status" value="2"/>
</dbReference>
<dbReference type="InterPro" id="IPR017441">
    <property type="entry name" value="Protein_kinase_ATP_BS"/>
</dbReference>
<evidence type="ECO:0000256" key="4">
    <source>
        <dbReference type="ARBA" id="ARBA00022527"/>
    </source>
</evidence>
<keyword evidence="5" id="KW-0808">Transferase</keyword>
<evidence type="ECO:0000256" key="9">
    <source>
        <dbReference type="ARBA" id="ARBA00047899"/>
    </source>
</evidence>
<dbReference type="GO" id="GO:0004674">
    <property type="term" value="F:protein serine/threonine kinase activity"/>
    <property type="evidence" value="ECO:0007669"/>
    <property type="project" value="UniProtKB-KW"/>
</dbReference>
<dbReference type="STRING" id="1507870.A0A1V8T6M3"/>
<dbReference type="OrthoDB" id="9975114at2759"/>
<dbReference type="InterPro" id="IPR012340">
    <property type="entry name" value="NA-bd_OB-fold"/>
</dbReference>
<feature type="compositionally biased region" description="Basic residues" evidence="13">
    <location>
        <begin position="947"/>
        <end position="957"/>
    </location>
</feature>
<dbReference type="EC" id="2.7.11.1" evidence="3"/>
<feature type="compositionally biased region" description="Polar residues" evidence="13">
    <location>
        <begin position="742"/>
        <end position="752"/>
    </location>
</feature>
<evidence type="ECO:0000256" key="13">
    <source>
        <dbReference type="SAM" id="MobiDB-lite"/>
    </source>
</evidence>
<evidence type="ECO:0000256" key="6">
    <source>
        <dbReference type="ARBA" id="ARBA00022741"/>
    </source>
</evidence>